<dbReference type="GO" id="GO:0016787">
    <property type="term" value="F:hydrolase activity"/>
    <property type="evidence" value="ECO:0007669"/>
    <property type="project" value="UniProtKB-KW"/>
</dbReference>
<dbReference type="Pfam" id="PF00561">
    <property type="entry name" value="Abhydrolase_1"/>
    <property type="match status" value="1"/>
</dbReference>
<gene>
    <name evidence="5" type="ORF">K461DRAFT_286629</name>
</gene>
<dbReference type="PANTHER" id="PTHR43248:SF30">
    <property type="entry name" value="AB HYDROLASE-1 DOMAIN-CONTAINING PROTEIN"/>
    <property type="match status" value="1"/>
</dbReference>
<dbReference type="SUPFAM" id="SSF53474">
    <property type="entry name" value="alpha/beta-Hydrolases"/>
    <property type="match status" value="1"/>
</dbReference>
<reference evidence="5" key="1">
    <citation type="journal article" date="2020" name="Stud. Mycol.">
        <title>101 Dothideomycetes genomes: a test case for predicting lifestyles and emergence of pathogens.</title>
        <authorList>
            <person name="Haridas S."/>
            <person name="Albert R."/>
            <person name="Binder M."/>
            <person name="Bloem J."/>
            <person name="Labutti K."/>
            <person name="Salamov A."/>
            <person name="Andreopoulos B."/>
            <person name="Baker S."/>
            <person name="Barry K."/>
            <person name="Bills G."/>
            <person name="Bluhm B."/>
            <person name="Cannon C."/>
            <person name="Castanera R."/>
            <person name="Culley D."/>
            <person name="Daum C."/>
            <person name="Ezra D."/>
            <person name="Gonzalez J."/>
            <person name="Henrissat B."/>
            <person name="Kuo A."/>
            <person name="Liang C."/>
            <person name="Lipzen A."/>
            <person name="Lutzoni F."/>
            <person name="Magnuson J."/>
            <person name="Mondo S."/>
            <person name="Nolan M."/>
            <person name="Ohm R."/>
            <person name="Pangilinan J."/>
            <person name="Park H.-J."/>
            <person name="Ramirez L."/>
            <person name="Alfaro M."/>
            <person name="Sun H."/>
            <person name="Tritt A."/>
            <person name="Yoshinaga Y."/>
            <person name="Zwiers L.-H."/>
            <person name="Turgeon B."/>
            <person name="Goodwin S."/>
            <person name="Spatafora J."/>
            <person name="Crous P."/>
            <person name="Grigoriev I."/>
        </authorList>
    </citation>
    <scope>NUCLEOTIDE SEQUENCE</scope>
    <source>
        <strain evidence="5">CBS 260.36</strain>
    </source>
</reference>
<dbReference type="InterPro" id="IPR013595">
    <property type="entry name" value="Pept_S33_TAP-like_C"/>
</dbReference>
<evidence type="ECO:0000256" key="2">
    <source>
        <dbReference type="ARBA" id="ARBA00022801"/>
    </source>
</evidence>
<dbReference type="InterPro" id="IPR051601">
    <property type="entry name" value="Serine_prot/Carboxylest_S33"/>
</dbReference>
<keyword evidence="2" id="KW-0378">Hydrolase</keyword>
<dbReference type="InterPro" id="IPR029058">
    <property type="entry name" value="AB_hydrolase_fold"/>
</dbReference>
<evidence type="ECO:0000259" key="3">
    <source>
        <dbReference type="Pfam" id="PF00561"/>
    </source>
</evidence>
<evidence type="ECO:0000259" key="4">
    <source>
        <dbReference type="Pfam" id="PF08386"/>
    </source>
</evidence>
<dbReference type="PANTHER" id="PTHR43248">
    <property type="entry name" value="2-SUCCINYL-6-HYDROXY-2,4-CYCLOHEXADIENE-1-CARBOXYLATE SYNTHASE"/>
    <property type="match status" value="1"/>
</dbReference>
<accession>A0A9P4MFZ7</accession>
<dbReference type="AlphaFoldDB" id="A0A9P4MFZ7"/>
<comment type="similarity">
    <text evidence="1">Belongs to the peptidase S33 family.</text>
</comment>
<proteinExistence type="inferred from homology"/>
<dbReference type="Gene3D" id="3.40.50.1820">
    <property type="entry name" value="alpha/beta hydrolase"/>
    <property type="match status" value="1"/>
</dbReference>
<dbReference type="InterPro" id="IPR000073">
    <property type="entry name" value="AB_hydrolase_1"/>
</dbReference>
<sequence length="428" mass="45932">MSRLRKANASSRIGNLFINYGGPGAASTEIILGYALNIGKETYISQDLLDHFDIIGVDPRGIGTSTPLQCDLDIFNERVSYAPKTEADFAKLVAHNKAVGESCLKLSGNLTRHMDTVSVARDFEAVRIAAGGEKMNFLALSYGTLIAQQYAQLFPESVRALALDGIVDHDQPPTSTIVTESQTYEAVLDKFITWCESNSTCALHGQDVGAVIDSVLAAADQEPLPVPNAAQQRLRANVTGEEMRFNIQGMLLAQEFTWASLGQALADAKNGSGAALATPLAQQNVSSSLTPLWSYAVGCLDWRHQSRSVYELQYFLGAASNFSPRTQGISQSWSYASGCIGWPVPIQNPPHPAGVHGTPPILMVNALFDPSCSYVWATGVKYQIENSILVARNGTGHISYFLAGEASNLITSYLVNGTLPAPGTIVDS</sequence>
<evidence type="ECO:0000313" key="5">
    <source>
        <dbReference type="EMBL" id="KAF2151617.1"/>
    </source>
</evidence>
<evidence type="ECO:0000256" key="1">
    <source>
        <dbReference type="ARBA" id="ARBA00010088"/>
    </source>
</evidence>
<keyword evidence="6" id="KW-1185">Reference proteome</keyword>
<organism evidence="5 6">
    <name type="scientific">Myriangium duriaei CBS 260.36</name>
    <dbReference type="NCBI Taxonomy" id="1168546"/>
    <lineage>
        <taxon>Eukaryota</taxon>
        <taxon>Fungi</taxon>
        <taxon>Dikarya</taxon>
        <taxon>Ascomycota</taxon>
        <taxon>Pezizomycotina</taxon>
        <taxon>Dothideomycetes</taxon>
        <taxon>Dothideomycetidae</taxon>
        <taxon>Myriangiales</taxon>
        <taxon>Myriangiaceae</taxon>
        <taxon>Myriangium</taxon>
    </lineage>
</organism>
<dbReference type="EMBL" id="ML996087">
    <property type="protein sequence ID" value="KAF2151617.1"/>
    <property type="molecule type" value="Genomic_DNA"/>
</dbReference>
<protein>
    <recommendedName>
        <fullName evidence="7">AB hydrolase-1 domain-containing protein</fullName>
    </recommendedName>
</protein>
<feature type="domain" description="AB hydrolase-1" evidence="3">
    <location>
        <begin position="37"/>
        <end position="208"/>
    </location>
</feature>
<dbReference type="Pfam" id="PF08386">
    <property type="entry name" value="Abhydrolase_4"/>
    <property type="match status" value="1"/>
</dbReference>
<name>A0A9P4MFZ7_9PEZI</name>
<comment type="caution">
    <text evidence="5">The sequence shown here is derived from an EMBL/GenBank/DDBJ whole genome shotgun (WGS) entry which is preliminary data.</text>
</comment>
<dbReference type="OrthoDB" id="425534at2759"/>
<feature type="domain" description="Peptidase S33 tripeptidyl aminopeptidase-like C-terminal" evidence="4">
    <location>
        <begin position="331"/>
        <end position="424"/>
    </location>
</feature>
<dbReference type="Proteomes" id="UP000799439">
    <property type="component" value="Unassembled WGS sequence"/>
</dbReference>
<evidence type="ECO:0008006" key="7">
    <source>
        <dbReference type="Google" id="ProtNLM"/>
    </source>
</evidence>
<evidence type="ECO:0000313" key="6">
    <source>
        <dbReference type="Proteomes" id="UP000799439"/>
    </source>
</evidence>